<feature type="domain" description="Glycosyltransferase 2-like" evidence="1">
    <location>
        <begin position="6"/>
        <end position="129"/>
    </location>
</feature>
<keyword evidence="2" id="KW-0808">Transferase</keyword>
<dbReference type="Pfam" id="PF00535">
    <property type="entry name" value="Glycos_transf_2"/>
    <property type="match status" value="1"/>
</dbReference>
<dbReference type="InterPro" id="IPR050834">
    <property type="entry name" value="Glycosyltransf_2"/>
</dbReference>
<dbReference type="PANTHER" id="PTHR43685">
    <property type="entry name" value="GLYCOSYLTRANSFERASE"/>
    <property type="match status" value="1"/>
</dbReference>
<dbReference type="SUPFAM" id="SSF53448">
    <property type="entry name" value="Nucleotide-diphospho-sugar transferases"/>
    <property type="match status" value="1"/>
</dbReference>
<dbReference type="GO" id="GO:0016740">
    <property type="term" value="F:transferase activity"/>
    <property type="evidence" value="ECO:0007669"/>
    <property type="project" value="UniProtKB-KW"/>
</dbReference>
<evidence type="ECO:0000313" key="3">
    <source>
        <dbReference type="Proteomes" id="UP000483379"/>
    </source>
</evidence>
<dbReference type="EMBL" id="JAAIJQ010000024">
    <property type="protein sequence ID" value="NEV62205.1"/>
    <property type="molecule type" value="Genomic_DNA"/>
</dbReference>
<organism evidence="2 3">
    <name type="scientific">Thiorhodococcus minor</name>
    <dbReference type="NCBI Taxonomy" id="57489"/>
    <lineage>
        <taxon>Bacteria</taxon>
        <taxon>Pseudomonadati</taxon>
        <taxon>Pseudomonadota</taxon>
        <taxon>Gammaproteobacteria</taxon>
        <taxon>Chromatiales</taxon>
        <taxon>Chromatiaceae</taxon>
        <taxon>Thiorhodococcus</taxon>
    </lineage>
</organism>
<accession>A0A6M0K1K9</accession>
<gene>
    <name evidence="2" type="ORF">G3446_09930</name>
</gene>
<protein>
    <submittedName>
        <fullName evidence="2">Glycosyltransferase family 2 protein</fullName>
    </submittedName>
</protein>
<evidence type="ECO:0000313" key="2">
    <source>
        <dbReference type="EMBL" id="NEV62205.1"/>
    </source>
</evidence>
<dbReference type="AlphaFoldDB" id="A0A6M0K1K9"/>
<dbReference type="CDD" id="cd00761">
    <property type="entry name" value="Glyco_tranf_GTA_type"/>
    <property type="match status" value="1"/>
</dbReference>
<keyword evidence="3" id="KW-1185">Reference proteome</keyword>
<proteinExistence type="predicted"/>
<dbReference type="RefSeq" id="WP_164452680.1">
    <property type="nucleotide sequence ID" value="NZ_JAAIJQ010000024.1"/>
</dbReference>
<dbReference type="PANTHER" id="PTHR43685:SF11">
    <property type="entry name" value="GLYCOSYLTRANSFERASE TAGX-RELATED"/>
    <property type="match status" value="1"/>
</dbReference>
<dbReference type="Proteomes" id="UP000483379">
    <property type="component" value="Unassembled WGS sequence"/>
</dbReference>
<sequence>MQPLISVVIPLFNGMRFIGATLSSVTHQTYQSLEILVVDDGSTDASVDVVRARQRQDPRIRLLRQPNRGVAAARNLAIDAARGDYIAPLDADDLWHPRKLERQLRQLRDAPDVVGVVYSPQVSIDEQDRILATCALRRPAEGVVWLQLLLGNLLGSASTPLIKRTCLERSGLYDERFFAARAQGCEDWDLYFRLAEHCEFRFQPECLVAYRQLAHSMSLDTRAMLRSYALMLEHLQSRGRAIPRQLMRWSRARYLLYLLERCTRQRLCPAWPRLVLSVSRSDPACLLDRRFWRSLGRIGLAGVGLRRPRAGGALPRLSDCGGDWGAATTVQVGSQVPDGSALATQIEIRRRRRIDAWQRCFDLPVTST</sequence>
<evidence type="ECO:0000259" key="1">
    <source>
        <dbReference type="Pfam" id="PF00535"/>
    </source>
</evidence>
<reference evidence="2 3" key="1">
    <citation type="submission" date="2020-02" db="EMBL/GenBank/DDBJ databases">
        <title>Genome sequences of Thiorhodococcus mannitoliphagus and Thiorhodococcus minor, purple sulfur photosynthetic bacteria in the gammaproteobacterial family, Chromatiaceae.</title>
        <authorList>
            <person name="Aviles F.A."/>
            <person name="Meyer T.E."/>
            <person name="Kyndt J.A."/>
        </authorList>
    </citation>
    <scope>NUCLEOTIDE SEQUENCE [LARGE SCALE GENOMIC DNA]</scope>
    <source>
        <strain evidence="2 3">DSM 11518</strain>
    </source>
</reference>
<dbReference type="InterPro" id="IPR001173">
    <property type="entry name" value="Glyco_trans_2-like"/>
</dbReference>
<dbReference type="InterPro" id="IPR029044">
    <property type="entry name" value="Nucleotide-diphossugar_trans"/>
</dbReference>
<comment type="caution">
    <text evidence="2">The sequence shown here is derived from an EMBL/GenBank/DDBJ whole genome shotgun (WGS) entry which is preliminary data.</text>
</comment>
<name>A0A6M0K1K9_9GAMM</name>
<dbReference type="Gene3D" id="3.90.550.10">
    <property type="entry name" value="Spore Coat Polysaccharide Biosynthesis Protein SpsA, Chain A"/>
    <property type="match status" value="1"/>
</dbReference>